<dbReference type="PANTHER" id="PTHR14379:SF7">
    <property type="entry name" value="ENDONUCLEASE OR GLYCOSYL HYDROLASE-RELATED"/>
    <property type="match status" value="1"/>
</dbReference>
<dbReference type="OMA" id="KITKSTC"/>
<dbReference type="Gramene" id="KFK31214">
    <property type="protein sequence ID" value="KFK31214"/>
    <property type="gene ID" value="AALP_AA6G083300"/>
</dbReference>
<reference evidence="3" key="1">
    <citation type="journal article" date="2015" name="Nat. Plants">
        <title>Genome expansion of Arabis alpina linked with retrotransposition and reduced symmetric DNA methylation.</title>
        <authorList>
            <person name="Willing E.M."/>
            <person name="Rawat V."/>
            <person name="Mandakova T."/>
            <person name="Maumus F."/>
            <person name="James G.V."/>
            <person name="Nordstroem K.J."/>
            <person name="Becker C."/>
            <person name="Warthmann N."/>
            <person name="Chica C."/>
            <person name="Szarzynska B."/>
            <person name="Zytnicki M."/>
            <person name="Albani M.C."/>
            <person name="Kiefer C."/>
            <person name="Bergonzi S."/>
            <person name="Castaings L."/>
            <person name="Mateos J.L."/>
            <person name="Berns M.C."/>
            <person name="Bujdoso N."/>
            <person name="Piofczyk T."/>
            <person name="de Lorenzo L."/>
            <person name="Barrero-Sicilia C."/>
            <person name="Mateos I."/>
            <person name="Piednoel M."/>
            <person name="Hagmann J."/>
            <person name="Chen-Min-Tao R."/>
            <person name="Iglesias-Fernandez R."/>
            <person name="Schuster S.C."/>
            <person name="Alonso-Blanco C."/>
            <person name="Roudier F."/>
            <person name="Carbonero P."/>
            <person name="Paz-Ares J."/>
            <person name="Davis S.J."/>
            <person name="Pecinka A."/>
            <person name="Quesneville H."/>
            <person name="Colot V."/>
            <person name="Lysak M.A."/>
            <person name="Weigel D."/>
            <person name="Coupland G."/>
            <person name="Schneeberger K."/>
        </authorList>
    </citation>
    <scope>NUCLEOTIDE SEQUENCE [LARGE SCALE GENOMIC DNA]</scope>
    <source>
        <strain evidence="3">cv. Pajares</strain>
    </source>
</reference>
<dbReference type="InterPro" id="IPR021139">
    <property type="entry name" value="NYN"/>
</dbReference>
<evidence type="ECO:0000259" key="1">
    <source>
        <dbReference type="Pfam" id="PF01936"/>
    </source>
</evidence>
<dbReference type="OrthoDB" id="1113968at2759"/>
<dbReference type="Pfam" id="PF01936">
    <property type="entry name" value="NYN"/>
    <property type="match status" value="1"/>
</dbReference>
<dbReference type="EMBL" id="CM002874">
    <property type="protein sequence ID" value="KFK31214.1"/>
    <property type="molecule type" value="Genomic_DNA"/>
</dbReference>
<gene>
    <name evidence="2" type="ordered locus">AALP_Aa6g083300</name>
</gene>
<dbReference type="GO" id="GO:0010468">
    <property type="term" value="P:regulation of gene expression"/>
    <property type="evidence" value="ECO:0007669"/>
    <property type="project" value="InterPro"/>
</dbReference>
<feature type="domain" description="NYN" evidence="1">
    <location>
        <begin position="32"/>
        <end position="153"/>
    </location>
</feature>
<dbReference type="PANTHER" id="PTHR14379">
    <property type="entry name" value="LIMKAIN B LKAP"/>
    <property type="match status" value="1"/>
</dbReference>
<dbReference type="Proteomes" id="UP000029120">
    <property type="component" value="Chromosome 6"/>
</dbReference>
<dbReference type="GO" id="GO:0004540">
    <property type="term" value="F:RNA nuclease activity"/>
    <property type="evidence" value="ECO:0007669"/>
    <property type="project" value="InterPro"/>
</dbReference>
<protein>
    <recommendedName>
        <fullName evidence="1">NYN domain-containing protein</fullName>
    </recommendedName>
</protein>
<dbReference type="GO" id="GO:0005777">
    <property type="term" value="C:peroxisome"/>
    <property type="evidence" value="ECO:0007669"/>
    <property type="project" value="InterPro"/>
</dbReference>
<proteinExistence type="predicted"/>
<dbReference type="CDD" id="cd10910">
    <property type="entry name" value="PIN_limkain_b1_N_like"/>
    <property type="match status" value="1"/>
</dbReference>
<organism evidence="2 3">
    <name type="scientific">Arabis alpina</name>
    <name type="common">Alpine rock-cress</name>
    <dbReference type="NCBI Taxonomy" id="50452"/>
    <lineage>
        <taxon>Eukaryota</taxon>
        <taxon>Viridiplantae</taxon>
        <taxon>Streptophyta</taxon>
        <taxon>Embryophyta</taxon>
        <taxon>Tracheophyta</taxon>
        <taxon>Spermatophyta</taxon>
        <taxon>Magnoliopsida</taxon>
        <taxon>eudicotyledons</taxon>
        <taxon>Gunneridae</taxon>
        <taxon>Pentapetalae</taxon>
        <taxon>rosids</taxon>
        <taxon>malvids</taxon>
        <taxon>Brassicales</taxon>
        <taxon>Brassicaceae</taxon>
        <taxon>Arabideae</taxon>
        <taxon>Arabis</taxon>
    </lineage>
</organism>
<name>A0A087GMW2_ARAAL</name>
<evidence type="ECO:0000313" key="3">
    <source>
        <dbReference type="Proteomes" id="UP000029120"/>
    </source>
</evidence>
<evidence type="ECO:0000313" key="2">
    <source>
        <dbReference type="EMBL" id="KFK31214.1"/>
    </source>
</evidence>
<sequence length="203" mass="22546">MSGESKSVAGTVSGEFEYDAETLPYSKITKSTCVFWDVDDCPIPNGVDFNLIYQNIKSALANNGYDGSLEIKLYGEKKPFSDDLMLDNEITFVHKATKNVLARVMLLDILAWALDNTTAYTSYQKSYVMVMSQDVISDNMLVDTLDHLYSSSFDILLAQSVEVATTLQPKSRVLPFKVPSVWIWTSLIAGGEPIIGQRRFSGS</sequence>
<accession>A0A087GMW2</accession>
<dbReference type="AlphaFoldDB" id="A0A087GMW2"/>
<dbReference type="InterPro" id="IPR024768">
    <property type="entry name" value="Marf1"/>
</dbReference>
<keyword evidence="3" id="KW-1185">Reference proteome</keyword>